<dbReference type="PROSITE" id="PS00518">
    <property type="entry name" value="ZF_RING_1"/>
    <property type="match status" value="1"/>
</dbReference>
<keyword evidence="3" id="KW-0862">Zinc</keyword>
<dbReference type="Gene3D" id="3.30.40.10">
    <property type="entry name" value="Zinc/RING finger domain, C3HC4 (zinc finger)"/>
    <property type="match status" value="1"/>
</dbReference>
<evidence type="ECO:0000313" key="8">
    <source>
        <dbReference type="Proteomes" id="UP001295794"/>
    </source>
</evidence>
<feature type="region of interest" description="Disordered" evidence="5">
    <location>
        <begin position="243"/>
        <end position="265"/>
    </location>
</feature>
<feature type="region of interest" description="Disordered" evidence="5">
    <location>
        <begin position="420"/>
        <end position="448"/>
    </location>
</feature>
<dbReference type="GO" id="GO:0008270">
    <property type="term" value="F:zinc ion binding"/>
    <property type="evidence" value="ECO:0007669"/>
    <property type="project" value="UniProtKB-KW"/>
</dbReference>
<evidence type="ECO:0000256" key="2">
    <source>
        <dbReference type="ARBA" id="ARBA00022771"/>
    </source>
</evidence>
<dbReference type="Proteomes" id="UP001295794">
    <property type="component" value="Unassembled WGS sequence"/>
</dbReference>
<evidence type="ECO:0000256" key="5">
    <source>
        <dbReference type="SAM" id="MobiDB-lite"/>
    </source>
</evidence>
<dbReference type="EMBL" id="CAVNYO010000440">
    <property type="protein sequence ID" value="CAK5279993.1"/>
    <property type="molecule type" value="Genomic_DNA"/>
</dbReference>
<keyword evidence="2 4" id="KW-0863">Zinc-finger</keyword>
<protein>
    <recommendedName>
        <fullName evidence="6">RING-type domain-containing protein</fullName>
    </recommendedName>
</protein>
<evidence type="ECO:0000256" key="4">
    <source>
        <dbReference type="PROSITE-ProRule" id="PRU00175"/>
    </source>
</evidence>
<evidence type="ECO:0000259" key="6">
    <source>
        <dbReference type="PROSITE" id="PS50089"/>
    </source>
</evidence>
<dbReference type="SUPFAM" id="SSF57850">
    <property type="entry name" value="RING/U-box"/>
    <property type="match status" value="1"/>
</dbReference>
<proteinExistence type="predicted"/>
<feature type="compositionally biased region" description="Basic and acidic residues" evidence="5">
    <location>
        <begin position="249"/>
        <end position="262"/>
    </location>
</feature>
<accession>A0AAD2HSF8</accession>
<evidence type="ECO:0000256" key="3">
    <source>
        <dbReference type="ARBA" id="ARBA00022833"/>
    </source>
</evidence>
<dbReference type="InterPro" id="IPR013083">
    <property type="entry name" value="Znf_RING/FYVE/PHD"/>
</dbReference>
<dbReference type="AlphaFoldDB" id="A0AAD2HSF8"/>
<name>A0AAD2HSF8_9AGAR</name>
<reference evidence="7" key="1">
    <citation type="submission" date="2023-11" db="EMBL/GenBank/DDBJ databases">
        <authorList>
            <person name="De Vega J J."/>
            <person name="De Vega J J."/>
        </authorList>
    </citation>
    <scope>NUCLEOTIDE SEQUENCE</scope>
</reference>
<sequence>MPLVLSASSVCDVCLEGYTCETPEDCPHAISCGHIFCLRCLLSIGPPGSPTCPLCRKRYAMNAVKKLHVDPPSALDPEVDFLRRVAFAFDGQQHERESLVRRIEPWLEENSETDHSALRHALNALNLLSALKDRTQEDGVRVNELEGELGNLRQINADERDRFDGLESGYLARIQELDNEVLELKGLIKPLRKQLKQFKHSSANPLPAPPEPVPLDRFPSFARPVAESAEGFASYFTPGTGAPTLFPEMRSEKSRGKRRATEQHAMPSTGSIFLAGAPPSQRVIPPGPESGTMYNDEAPAAAYVSGYSNGYSQGLSYGNGGQPEPIYPPPSSVGPRYNSPLEDSISALRLSAPIASAAIAMPNPPPASSDPIPLTRWIANCLIYAPAVSSRETSTEVPPRAMVSPPTAHQVAARRMAHQRDSSHRQSLSSWGTVHSDPNSPAASNHSMGGLGLRNFPLSGFASVAPVSPGDIPVRADGLLGFTSATPVSHTPTAVSTPTQRPVTYLSPHGPLTRLDSTLEMRQQSRLVSMLPHLGLSSRTICGHGSNMMSR</sequence>
<keyword evidence="8" id="KW-1185">Reference proteome</keyword>
<dbReference type="PROSITE" id="PS50089">
    <property type="entry name" value="ZF_RING_2"/>
    <property type="match status" value="1"/>
</dbReference>
<evidence type="ECO:0000313" key="7">
    <source>
        <dbReference type="EMBL" id="CAK5279993.1"/>
    </source>
</evidence>
<evidence type="ECO:0000256" key="1">
    <source>
        <dbReference type="ARBA" id="ARBA00022723"/>
    </source>
</evidence>
<dbReference type="SMART" id="SM00184">
    <property type="entry name" value="RING"/>
    <property type="match status" value="1"/>
</dbReference>
<dbReference type="CDD" id="cd16449">
    <property type="entry name" value="RING-HC"/>
    <property type="match status" value="1"/>
</dbReference>
<gene>
    <name evidence="7" type="ORF">MYCIT1_LOCUS30412</name>
</gene>
<feature type="domain" description="RING-type" evidence="6">
    <location>
        <begin position="11"/>
        <end position="56"/>
    </location>
</feature>
<dbReference type="InterPro" id="IPR017907">
    <property type="entry name" value="Znf_RING_CS"/>
</dbReference>
<keyword evidence="1" id="KW-0479">Metal-binding</keyword>
<comment type="caution">
    <text evidence="7">The sequence shown here is derived from an EMBL/GenBank/DDBJ whole genome shotgun (WGS) entry which is preliminary data.</text>
</comment>
<organism evidence="7 8">
    <name type="scientific">Mycena citricolor</name>
    <dbReference type="NCBI Taxonomy" id="2018698"/>
    <lineage>
        <taxon>Eukaryota</taxon>
        <taxon>Fungi</taxon>
        <taxon>Dikarya</taxon>
        <taxon>Basidiomycota</taxon>
        <taxon>Agaricomycotina</taxon>
        <taxon>Agaricomycetes</taxon>
        <taxon>Agaricomycetidae</taxon>
        <taxon>Agaricales</taxon>
        <taxon>Marasmiineae</taxon>
        <taxon>Mycenaceae</taxon>
        <taxon>Mycena</taxon>
    </lineage>
</organism>
<dbReference type="InterPro" id="IPR001841">
    <property type="entry name" value="Znf_RING"/>
</dbReference>
<feature type="compositionally biased region" description="Polar residues" evidence="5">
    <location>
        <begin position="425"/>
        <end position="447"/>
    </location>
</feature>